<dbReference type="GO" id="GO:0043527">
    <property type="term" value="C:tRNA methyltransferase complex"/>
    <property type="evidence" value="ECO:0007669"/>
    <property type="project" value="TreeGrafter"/>
</dbReference>
<dbReference type="FunCoup" id="A0A2G5DNZ7">
    <property type="interactions" value="1054"/>
</dbReference>
<dbReference type="SUPFAM" id="SSF50978">
    <property type="entry name" value="WD40 repeat-like"/>
    <property type="match status" value="1"/>
</dbReference>
<dbReference type="PROSITE" id="PS50294">
    <property type="entry name" value="WD_REPEATS_REGION"/>
    <property type="match status" value="2"/>
</dbReference>
<dbReference type="UniPathway" id="UPA00989"/>
<dbReference type="SMART" id="SM00320">
    <property type="entry name" value="WD40"/>
    <property type="match status" value="4"/>
</dbReference>
<dbReference type="GO" id="GO:0005829">
    <property type="term" value="C:cytosol"/>
    <property type="evidence" value="ECO:0007669"/>
    <property type="project" value="TreeGrafter"/>
</dbReference>
<evidence type="ECO:0000313" key="9">
    <source>
        <dbReference type="Proteomes" id="UP000230069"/>
    </source>
</evidence>
<keyword evidence="4 6" id="KW-0677">Repeat</keyword>
<sequence>MEETLIEEGESNREGGEVSPALIAVHPLEKSLAVSIGSELRVFDLIEDCSISLVDDSGGPLHSDSIRAICFGANGKLFASAGDDKLVKVWTTNPWRCISTVIAEKRVSAVAISHDGLFVSFADKFGVVWVTGTDGDHEAKEKASPLFGHYCSIITSLEFSPDGRFIVSADRDFKIRVTVFPKNPFSGAHEIQSFCLGHTEFVSCLSFVCTQEHPQGFLLSGSGDSTVRLWDVRSGSLLDTCEVGSEAGLSECDGKEENVCPAITDICTSADGSIVAVGIQSLHGVVLLSCDLSARTLSVIKLVSMGGTFVPTSLDMSSSAERLWMVTGASNLPALDCPSFTRLRVISGLKKCGSDSSDYEPAVVEDNEIPGGMKLIEKLQGSGSNAKEEDLLAVAEAVKAAMRNQLIKRQYSVEKRELRKKRRNDRKIKI</sequence>
<name>A0A2G5DNZ7_AQUCA</name>
<dbReference type="PROSITE" id="PS00678">
    <property type="entry name" value="WD_REPEATS_1"/>
    <property type="match status" value="1"/>
</dbReference>
<reference evidence="8 9" key="1">
    <citation type="submission" date="2017-09" db="EMBL/GenBank/DDBJ databases">
        <title>WGS assembly of Aquilegia coerulea Goldsmith.</title>
        <authorList>
            <person name="Hodges S."/>
            <person name="Kramer E."/>
            <person name="Nordborg M."/>
            <person name="Tomkins J."/>
            <person name="Borevitz J."/>
            <person name="Derieg N."/>
            <person name="Yan J."/>
            <person name="Mihaltcheva S."/>
            <person name="Hayes R.D."/>
            <person name="Rokhsar D."/>
        </authorList>
    </citation>
    <scope>NUCLEOTIDE SEQUENCE [LARGE SCALE GENOMIC DNA]</scope>
    <source>
        <strain evidence="9">cv. Goldsmith</strain>
    </source>
</reference>
<dbReference type="InterPro" id="IPR019775">
    <property type="entry name" value="WD40_repeat_CS"/>
</dbReference>
<feature type="repeat" description="WD" evidence="7">
    <location>
        <begin position="195"/>
        <end position="240"/>
    </location>
</feature>
<accession>A0A2G5DNZ7</accession>
<dbReference type="Proteomes" id="UP000230069">
    <property type="component" value="Unassembled WGS sequence"/>
</dbReference>
<keyword evidence="5 6" id="KW-0539">Nucleus</keyword>
<dbReference type="InterPro" id="IPR036322">
    <property type="entry name" value="WD40_repeat_dom_sf"/>
</dbReference>
<evidence type="ECO:0000256" key="4">
    <source>
        <dbReference type="ARBA" id="ARBA00022737"/>
    </source>
</evidence>
<feature type="repeat" description="WD" evidence="7">
    <location>
        <begin position="62"/>
        <end position="100"/>
    </location>
</feature>
<comment type="function">
    <text evidence="6">Required for the formation of N(7)-methylguanine at position 46 (m7G46) in tRNA. In the complex, it is required to stabilize and induce conformational changes of the catalytic subunit.</text>
</comment>
<dbReference type="InterPro" id="IPR015943">
    <property type="entry name" value="WD40/YVTN_repeat-like_dom_sf"/>
</dbReference>
<protein>
    <recommendedName>
        <fullName evidence="6">tRNA (guanine-N(7)-)-methyltransferase non-catalytic subunit</fullName>
    </recommendedName>
    <alternativeName>
        <fullName evidence="6">WD repeat-containing protein 4 homolog</fullName>
    </alternativeName>
</protein>
<proteinExistence type="inferred from homology"/>
<evidence type="ECO:0000256" key="1">
    <source>
        <dbReference type="ARBA" id="ARBA00004123"/>
    </source>
</evidence>
<evidence type="ECO:0000256" key="7">
    <source>
        <dbReference type="PROSITE-ProRule" id="PRU00221"/>
    </source>
</evidence>
<comment type="pathway">
    <text evidence="6">tRNA modification; N(7)-methylguanine-tRNA biosynthesis.</text>
</comment>
<keyword evidence="2 6" id="KW-0853">WD repeat</keyword>
<dbReference type="PROSITE" id="PS50082">
    <property type="entry name" value="WD_REPEATS_2"/>
    <property type="match status" value="2"/>
</dbReference>
<evidence type="ECO:0000256" key="5">
    <source>
        <dbReference type="ARBA" id="ARBA00023242"/>
    </source>
</evidence>
<evidence type="ECO:0000256" key="6">
    <source>
        <dbReference type="HAMAP-Rule" id="MF_03056"/>
    </source>
</evidence>
<dbReference type="FunFam" id="2.130.10.10:FF:001350">
    <property type="entry name" value="tRNA (guanine-N(7)-)-methyltransferase non-catalytic subunit"/>
    <property type="match status" value="1"/>
</dbReference>
<dbReference type="AlphaFoldDB" id="A0A2G5DNZ7"/>
<comment type="subcellular location">
    <subcellularLocation>
        <location evidence="1 6">Nucleus</location>
    </subcellularLocation>
</comment>
<dbReference type="PANTHER" id="PTHR16288:SF0">
    <property type="entry name" value="TRNA (GUANINE-N(7)-)-METHYLTRANSFERASE NON-CATALYTIC SUBUNIT WDR4"/>
    <property type="match status" value="1"/>
</dbReference>
<comment type="similarity">
    <text evidence="6">Belongs to the WD repeat TRM82 family.</text>
</comment>
<gene>
    <name evidence="8" type="ORF">AQUCO_01700499v1</name>
</gene>
<keyword evidence="3 6" id="KW-0819">tRNA processing</keyword>
<comment type="subunit">
    <text evidence="6">Forms a heterodimer with the catalytic subunit.</text>
</comment>
<evidence type="ECO:0000256" key="3">
    <source>
        <dbReference type="ARBA" id="ARBA00022694"/>
    </source>
</evidence>
<dbReference type="InterPro" id="IPR001680">
    <property type="entry name" value="WD40_rpt"/>
</dbReference>
<keyword evidence="9" id="KW-1185">Reference proteome</keyword>
<dbReference type="STRING" id="218851.A0A2G5DNZ7"/>
<dbReference type="GO" id="GO:0106004">
    <property type="term" value="P:tRNA (guanine-N7)-methylation"/>
    <property type="evidence" value="ECO:0007669"/>
    <property type="project" value="UniProtKB-UniRule"/>
</dbReference>
<evidence type="ECO:0000313" key="8">
    <source>
        <dbReference type="EMBL" id="PIA44967.1"/>
    </source>
</evidence>
<evidence type="ECO:0000256" key="2">
    <source>
        <dbReference type="ARBA" id="ARBA00022574"/>
    </source>
</evidence>
<dbReference type="OrthoDB" id="339900at2759"/>
<dbReference type="HAMAP" id="MF_03056">
    <property type="entry name" value="TRM82"/>
    <property type="match status" value="1"/>
</dbReference>
<dbReference type="Pfam" id="PF00400">
    <property type="entry name" value="WD40"/>
    <property type="match status" value="3"/>
</dbReference>
<dbReference type="EMBL" id="KZ305034">
    <property type="protein sequence ID" value="PIA44967.1"/>
    <property type="molecule type" value="Genomic_DNA"/>
</dbReference>
<dbReference type="GO" id="GO:0005634">
    <property type="term" value="C:nucleus"/>
    <property type="evidence" value="ECO:0007669"/>
    <property type="project" value="UniProtKB-SubCell"/>
</dbReference>
<dbReference type="PANTHER" id="PTHR16288">
    <property type="entry name" value="WD40 REPEAT PROTEIN 4"/>
    <property type="match status" value="1"/>
</dbReference>
<dbReference type="InterPro" id="IPR028884">
    <property type="entry name" value="Trm82"/>
</dbReference>
<organism evidence="8 9">
    <name type="scientific">Aquilegia coerulea</name>
    <name type="common">Rocky mountain columbine</name>
    <dbReference type="NCBI Taxonomy" id="218851"/>
    <lineage>
        <taxon>Eukaryota</taxon>
        <taxon>Viridiplantae</taxon>
        <taxon>Streptophyta</taxon>
        <taxon>Embryophyta</taxon>
        <taxon>Tracheophyta</taxon>
        <taxon>Spermatophyta</taxon>
        <taxon>Magnoliopsida</taxon>
        <taxon>Ranunculales</taxon>
        <taxon>Ranunculaceae</taxon>
        <taxon>Thalictroideae</taxon>
        <taxon>Aquilegia</taxon>
    </lineage>
</organism>
<dbReference type="Gene3D" id="2.130.10.10">
    <property type="entry name" value="YVTN repeat-like/Quinoprotein amine dehydrogenase"/>
    <property type="match status" value="2"/>
</dbReference>
<dbReference type="InParanoid" id="A0A2G5DNZ7"/>